<gene>
    <name evidence="2" type="ORF">C8F04DRAFT_1193565</name>
</gene>
<accession>A0AAD6WSG6</accession>
<dbReference type="PANTHER" id="PTHR48226">
    <property type="entry name" value="OS06G0326200 PROTEIN"/>
    <property type="match status" value="1"/>
</dbReference>
<protein>
    <submittedName>
        <fullName evidence="2">Uncharacterized protein</fullName>
    </submittedName>
</protein>
<evidence type="ECO:0000313" key="3">
    <source>
        <dbReference type="Proteomes" id="UP001218188"/>
    </source>
</evidence>
<feature type="region of interest" description="Disordered" evidence="1">
    <location>
        <begin position="1"/>
        <end position="53"/>
    </location>
</feature>
<dbReference type="PANTHER" id="PTHR48226:SF1">
    <property type="entry name" value="WAS_WASL-INTERACTING PROTEIN FAMILY MEMBER 1"/>
    <property type="match status" value="1"/>
</dbReference>
<sequence length="864" mass="93941">MTQPSILPYLVHKDKFTSTLPRPQHQEIQTKKPSSRKERQRMLGESAAKGGAHKVVVGLQEKLKAEMRQRRAHRKAVVRRWKALREGDRGSGEEMGGTDSGHDTDDLEEEAELRENFGNDWTSKPHAMDWDAKLGFKYTCGSANYRMPRGPTKATAKKTPEGVNGPHQRRSRKKNGDLKPGKKSWIFGTKLVFFAARTQEWKDANANGNLGLGQFYTKITNLYLLKYGYDMADDEDLSADAPDPTDPDAEIPGSADLTEDEAATRSATNLLIRKRIAAWYCRTYRGLEAREKNIFAEIMAGVDSTGPSYPRRAQPMHFYSRKYYEERVKARFEARWAIEVQRAEDLEMGEPEAIKIRNEVTKEVFAEETPEFHAELKLAVEAEHVAAVRAWELTSSHSETKTPQEMNAALKNAAYYLEPLANAIRDKFMLNCTILVCGPMGDRGGAIEVRSVHAGTTRGLAPRKWYQSDPAGYDATEKCFVKFTEKCFFGTTTTSVSATGVRTTGESAGAGGSGSRPPAAAASTNGNNSATPGLGGGAAAGVDTQRGPDAQGRPDAQGGPDALGGGAQGGPGAQGGGAQGGPGAQGGGAQGGPDALGGGQGGEEGDKDDGGAGGGDDDDMGGAVGVHRAWQQRGEEWTPEMNKAYKAFYTARDEFGGVWGDCVYAWVQLEDASGFNNEGGQLTTSERPAAVTEFMSGGRKWERLREIAYVGSKVEEGTYVAKWWAWWGQILAGGDLAKMHGRTGFMLVLGSLLWWGVKQRGAEWEEAAKTVTAQLEETVGSGEIVKKARVVPKASQAKRKQAERDESDDDDEEEAEASRRVMRKRRKTEESGKRQTRGQAAAAVMKTAGKEGRAAQARLGRRHK</sequence>
<dbReference type="GO" id="GO:0030048">
    <property type="term" value="P:actin filament-based movement"/>
    <property type="evidence" value="ECO:0007669"/>
    <property type="project" value="TreeGrafter"/>
</dbReference>
<name>A0AAD6WSG6_9AGAR</name>
<feature type="compositionally biased region" description="Acidic residues" evidence="1">
    <location>
        <begin position="236"/>
        <end position="249"/>
    </location>
</feature>
<feature type="region of interest" description="Disordered" evidence="1">
    <location>
        <begin position="84"/>
        <end position="105"/>
    </location>
</feature>
<evidence type="ECO:0000313" key="2">
    <source>
        <dbReference type="EMBL" id="KAJ7023315.1"/>
    </source>
</evidence>
<keyword evidence="3" id="KW-1185">Reference proteome</keyword>
<feature type="region of interest" description="Disordered" evidence="1">
    <location>
        <begin position="236"/>
        <end position="260"/>
    </location>
</feature>
<feature type="compositionally biased region" description="Gly residues" evidence="1">
    <location>
        <begin position="561"/>
        <end position="602"/>
    </location>
</feature>
<feature type="region of interest" description="Disordered" evidence="1">
    <location>
        <begin position="502"/>
        <end position="623"/>
    </location>
</feature>
<proteinExistence type="predicted"/>
<feature type="compositionally biased region" description="Low complexity" evidence="1">
    <location>
        <begin position="515"/>
        <end position="532"/>
    </location>
</feature>
<organism evidence="2 3">
    <name type="scientific">Mycena alexandri</name>
    <dbReference type="NCBI Taxonomy" id="1745969"/>
    <lineage>
        <taxon>Eukaryota</taxon>
        <taxon>Fungi</taxon>
        <taxon>Dikarya</taxon>
        <taxon>Basidiomycota</taxon>
        <taxon>Agaricomycotina</taxon>
        <taxon>Agaricomycetes</taxon>
        <taxon>Agaricomycetidae</taxon>
        <taxon>Agaricales</taxon>
        <taxon>Marasmiineae</taxon>
        <taxon>Mycenaceae</taxon>
        <taxon>Mycena</taxon>
    </lineage>
</organism>
<evidence type="ECO:0000256" key="1">
    <source>
        <dbReference type="SAM" id="MobiDB-lite"/>
    </source>
</evidence>
<dbReference type="Proteomes" id="UP001218188">
    <property type="component" value="Unassembled WGS sequence"/>
</dbReference>
<feature type="region of interest" description="Disordered" evidence="1">
    <location>
        <begin position="148"/>
        <end position="181"/>
    </location>
</feature>
<comment type="caution">
    <text evidence="2">The sequence shown here is derived from an EMBL/GenBank/DDBJ whole genome shotgun (WGS) entry which is preliminary data.</text>
</comment>
<feature type="region of interest" description="Disordered" evidence="1">
    <location>
        <begin position="790"/>
        <end position="864"/>
    </location>
</feature>
<feature type="compositionally biased region" description="Acidic residues" evidence="1">
    <location>
        <begin position="805"/>
        <end position="815"/>
    </location>
</feature>
<dbReference type="InterPro" id="IPR053099">
    <property type="entry name" value="WAS/WASL-interacting_domain"/>
</dbReference>
<dbReference type="AlphaFoldDB" id="A0AAD6WSG6"/>
<reference evidence="2" key="1">
    <citation type="submission" date="2023-03" db="EMBL/GenBank/DDBJ databases">
        <title>Massive genome expansion in bonnet fungi (Mycena s.s.) driven by repeated elements and novel gene families across ecological guilds.</title>
        <authorList>
            <consortium name="Lawrence Berkeley National Laboratory"/>
            <person name="Harder C.B."/>
            <person name="Miyauchi S."/>
            <person name="Viragh M."/>
            <person name="Kuo A."/>
            <person name="Thoen E."/>
            <person name="Andreopoulos B."/>
            <person name="Lu D."/>
            <person name="Skrede I."/>
            <person name="Drula E."/>
            <person name="Henrissat B."/>
            <person name="Morin E."/>
            <person name="Kohler A."/>
            <person name="Barry K."/>
            <person name="LaButti K."/>
            <person name="Morin E."/>
            <person name="Salamov A."/>
            <person name="Lipzen A."/>
            <person name="Mereny Z."/>
            <person name="Hegedus B."/>
            <person name="Baldrian P."/>
            <person name="Stursova M."/>
            <person name="Weitz H."/>
            <person name="Taylor A."/>
            <person name="Grigoriev I.V."/>
            <person name="Nagy L.G."/>
            <person name="Martin F."/>
            <person name="Kauserud H."/>
        </authorList>
    </citation>
    <scope>NUCLEOTIDE SEQUENCE</scope>
    <source>
        <strain evidence="2">CBHHK200</strain>
    </source>
</reference>
<feature type="compositionally biased region" description="Basic and acidic residues" evidence="1">
    <location>
        <begin position="24"/>
        <end position="42"/>
    </location>
</feature>
<dbReference type="GO" id="GO:0005884">
    <property type="term" value="C:actin filament"/>
    <property type="evidence" value="ECO:0007669"/>
    <property type="project" value="TreeGrafter"/>
</dbReference>
<dbReference type="EMBL" id="JARJCM010000190">
    <property type="protein sequence ID" value="KAJ7023315.1"/>
    <property type="molecule type" value="Genomic_DNA"/>
</dbReference>